<name>A0A2B7WF67_9EURO</name>
<accession>A0A2B7WF67</accession>
<sequence length="366" mass="41739">MKWIVGDLPSRPRRFNRQDMSITTRTRLSFTVSGTAAREDFTANNQPFYSPILANSFPDIRQPHSPFTQLNDSTIQAIAKPLALEEKCSLMLSCKRLCKVLGIEPWSEIRKAENKKQRDNLLALIERDLPMSILCQKCGKLHTCSGHLVPVSEIMNLSPCDATLGSFAFCDHYVFLYKHLQLLAKAHNSDQVNALDKLFDHYCVGRTPQGDKLEFELKASVSPRDGVQFRKQYRLQTPKIVEDIDYHTNILYGGICEHEWRSGPMFWNCANRHSPPGALLPSCASCEQIRSCAVCRNKYQVRVIPRTNFNEIVLTVWMELGWPTSPFSVSWLAHRVGGNMDGALRFALSDEFDPEEIPNWVFQTEN</sequence>
<dbReference type="AlphaFoldDB" id="A0A2B7WF67"/>
<dbReference type="STRING" id="1447875.A0A2B7WF67"/>
<evidence type="ECO:0008006" key="3">
    <source>
        <dbReference type="Google" id="ProtNLM"/>
    </source>
</evidence>
<proteinExistence type="predicted"/>
<gene>
    <name evidence="1" type="ORF">AJ79_10155</name>
</gene>
<evidence type="ECO:0000313" key="1">
    <source>
        <dbReference type="EMBL" id="PGG95266.1"/>
    </source>
</evidence>
<comment type="caution">
    <text evidence="1">The sequence shown here is derived from an EMBL/GenBank/DDBJ whole genome shotgun (WGS) entry which is preliminary data.</text>
</comment>
<reference evidence="1 2" key="1">
    <citation type="submission" date="2017-10" db="EMBL/GenBank/DDBJ databases">
        <title>Comparative genomics in systemic dimorphic fungi from Ajellomycetaceae.</title>
        <authorList>
            <person name="Munoz J.F."/>
            <person name="Mcewen J.G."/>
            <person name="Clay O.K."/>
            <person name="Cuomo C.A."/>
        </authorList>
    </citation>
    <scope>NUCLEOTIDE SEQUENCE [LARGE SCALE GENOMIC DNA]</scope>
    <source>
        <strain evidence="1 2">UAMH5409</strain>
    </source>
</reference>
<evidence type="ECO:0000313" key="2">
    <source>
        <dbReference type="Proteomes" id="UP000223968"/>
    </source>
</evidence>
<protein>
    <recommendedName>
        <fullName evidence="3">F-box domain-containing protein</fullName>
    </recommendedName>
</protein>
<dbReference type="EMBL" id="PDNB01000369">
    <property type="protein sequence ID" value="PGG95266.1"/>
    <property type="molecule type" value="Genomic_DNA"/>
</dbReference>
<dbReference type="OrthoDB" id="3912356at2759"/>
<organism evidence="1 2">
    <name type="scientific">Helicocarpus griseus UAMH5409</name>
    <dbReference type="NCBI Taxonomy" id="1447875"/>
    <lineage>
        <taxon>Eukaryota</taxon>
        <taxon>Fungi</taxon>
        <taxon>Dikarya</taxon>
        <taxon>Ascomycota</taxon>
        <taxon>Pezizomycotina</taxon>
        <taxon>Eurotiomycetes</taxon>
        <taxon>Eurotiomycetidae</taxon>
        <taxon>Onygenales</taxon>
        <taxon>Ajellomycetaceae</taxon>
        <taxon>Helicocarpus</taxon>
    </lineage>
</organism>
<keyword evidence="2" id="KW-1185">Reference proteome</keyword>
<dbReference type="Proteomes" id="UP000223968">
    <property type="component" value="Unassembled WGS sequence"/>
</dbReference>